<dbReference type="Proteomes" id="UP000316612">
    <property type="component" value="Unassembled WGS sequence"/>
</dbReference>
<keyword evidence="1" id="KW-0479">Metal-binding</keyword>
<dbReference type="SUPFAM" id="SSF52540">
    <property type="entry name" value="P-loop containing nucleoside triphosphate hydrolases"/>
    <property type="match status" value="1"/>
</dbReference>
<keyword evidence="1" id="KW-0067">ATP-binding</keyword>
<feature type="binding site" evidence="1">
    <location>
        <position position="15"/>
    </location>
    <ligand>
        <name>Mg(2+)</name>
        <dbReference type="ChEBI" id="CHEBI:18420"/>
    </ligand>
</feature>
<dbReference type="GO" id="GO:0009102">
    <property type="term" value="P:biotin biosynthetic process"/>
    <property type="evidence" value="ECO:0007669"/>
    <property type="project" value="UniProtKB-UniRule"/>
</dbReference>
<evidence type="ECO:0000256" key="1">
    <source>
        <dbReference type="HAMAP-Rule" id="MF_00336"/>
    </source>
</evidence>
<dbReference type="GO" id="GO:0004141">
    <property type="term" value="F:dethiobiotin synthase activity"/>
    <property type="evidence" value="ECO:0007669"/>
    <property type="project" value="UniProtKB-UniRule"/>
</dbReference>
<feature type="binding site" evidence="1">
    <location>
        <position position="49"/>
    </location>
    <ligand>
        <name>Mg(2+)</name>
        <dbReference type="ChEBI" id="CHEBI:18420"/>
    </ligand>
</feature>
<dbReference type="PANTHER" id="PTHR43210:SF5">
    <property type="entry name" value="DETHIOBIOTIN SYNTHETASE"/>
    <property type="match status" value="1"/>
</dbReference>
<feature type="active site" evidence="1">
    <location>
        <position position="36"/>
    </location>
</feature>
<comment type="pathway">
    <text evidence="1">Cofactor biosynthesis; biotin biosynthesis; biotin from 7,8-diaminononanoate: step 1/2.</text>
</comment>
<keyword evidence="1" id="KW-0963">Cytoplasm</keyword>
<dbReference type="GO" id="GO:0000287">
    <property type="term" value="F:magnesium ion binding"/>
    <property type="evidence" value="ECO:0007669"/>
    <property type="project" value="UniProtKB-UniRule"/>
</dbReference>
<dbReference type="PANTHER" id="PTHR43210">
    <property type="entry name" value="DETHIOBIOTIN SYNTHETASE"/>
    <property type="match status" value="1"/>
</dbReference>
<dbReference type="PIRSF" id="PIRSF006755">
    <property type="entry name" value="DTB_synth"/>
    <property type="match status" value="1"/>
</dbReference>
<comment type="similarity">
    <text evidence="1">Belongs to the dethiobiotin synthetase family.</text>
</comment>
<organism evidence="2 3">
    <name type="scientific">Glutamicibacter uratoxydans</name>
    <name type="common">Arthrobacter uratoxydans</name>
    <dbReference type="NCBI Taxonomy" id="43667"/>
    <lineage>
        <taxon>Bacteria</taxon>
        <taxon>Bacillati</taxon>
        <taxon>Actinomycetota</taxon>
        <taxon>Actinomycetes</taxon>
        <taxon>Micrococcales</taxon>
        <taxon>Micrococcaceae</taxon>
        <taxon>Glutamicibacter</taxon>
    </lineage>
</organism>
<feature type="binding site" evidence="1">
    <location>
        <position position="49"/>
    </location>
    <ligand>
        <name>ATP</name>
        <dbReference type="ChEBI" id="CHEBI:30616"/>
    </ligand>
</feature>
<feature type="binding site" evidence="1">
    <location>
        <begin position="11"/>
        <end position="16"/>
    </location>
    <ligand>
        <name>ATP</name>
        <dbReference type="ChEBI" id="CHEBI:30616"/>
    </ligand>
</feature>
<feature type="binding site" evidence="1">
    <location>
        <position position="40"/>
    </location>
    <ligand>
        <name>substrate</name>
    </ligand>
</feature>
<feature type="binding site" evidence="1">
    <location>
        <begin position="177"/>
        <end position="178"/>
    </location>
    <ligand>
        <name>ATP</name>
        <dbReference type="ChEBI" id="CHEBI:30616"/>
    </ligand>
</feature>
<comment type="subcellular location">
    <subcellularLocation>
        <location evidence="1">Cytoplasm</location>
    </subcellularLocation>
</comment>
<comment type="caution">
    <text evidence="2">The sequence shown here is derived from an EMBL/GenBank/DDBJ whole genome shotgun (WGS) entry which is preliminary data.</text>
</comment>
<keyword evidence="1" id="KW-0093">Biotin biosynthesis</keyword>
<comment type="catalytic activity">
    <reaction evidence="1">
        <text>(7R,8S)-7,8-diammoniononanoate + CO2 + ATP = (4R,5S)-dethiobiotin + ADP + phosphate + 3 H(+)</text>
        <dbReference type="Rhea" id="RHEA:15805"/>
        <dbReference type="ChEBI" id="CHEBI:15378"/>
        <dbReference type="ChEBI" id="CHEBI:16526"/>
        <dbReference type="ChEBI" id="CHEBI:30616"/>
        <dbReference type="ChEBI" id="CHEBI:43474"/>
        <dbReference type="ChEBI" id="CHEBI:149469"/>
        <dbReference type="ChEBI" id="CHEBI:149473"/>
        <dbReference type="ChEBI" id="CHEBI:456216"/>
        <dbReference type="EC" id="6.3.3.3"/>
    </reaction>
</comment>
<dbReference type="Pfam" id="PF13500">
    <property type="entry name" value="AAA_26"/>
    <property type="match status" value="1"/>
</dbReference>
<comment type="cofactor">
    <cofactor evidence="1">
        <name>Mg(2+)</name>
        <dbReference type="ChEBI" id="CHEBI:18420"/>
    </cofactor>
</comment>
<dbReference type="InterPro" id="IPR027417">
    <property type="entry name" value="P-loop_NTPase"/>
</dbReference>
<accession>A0A4Y4DLB9</accession>
<dbReference type="Gene3D" id="3.40.50.300">
    <property type="entry name" value="P-loop containing nucleotide triphosphate hydrolases"/>
    <property type="match status" value="1"/>
</dbReference>
<dbReference type="EMBL" id="BJNY01000001">
    <property type="protein sequence ID" value="GED04624.1"/>
    <property type="molecule type" value="Genomic_DNA"/>
</dbReference>
<dbReference type="OrthoDB" id="9802610at2"/>
<keyword evidence="3" id="KW-1185">Reference proteome</keyword>
<dbReference type="HAMAP" id="MF_00336">
    <property type="entry name" value="BioD"/>
    <property type="match status" value="1"/>
</dbReference>
<comment type="function">
    <text evidence="1">Catalyzes a mechanistically unusual reaction, the ATP-dependent insertion of CO2 between the N7 and N8 nitrogen atoms of 7,8-diaminopelargonic acid (DAPA, also called 7,8-diammoniononanoate) to form a ureido ring.</text>
</comment>
<dbReference type="AlphaFoldDB" id="A0A4Y4DLB9"/>
<dbReference type="UniPathway" id="UPA00078">
    <property type="reaction ID" value="UER00161"/>
</dbReference>
<sequence>MIYVITGTDTDVGKTVATAALVARELNSGHSTAVYKPTQTGVSGGEFGDAQNIAAWLGGPEKLSIAEGVRLREPMAPVDAALAAGGMDAVRALPTLAQHLARIRELAVAHDTVFVEGAGGLLVKLTAAGETIADLAAALDAALVVVTRPDLGTLNHTALTLEATASRGFTSGSLILGSYPKNPTLLHRSNLGNLKELAEAQHWHFAGALPAGLATVNCAERLVKAGLSLSAVNAAAHA</sequence>
<dbReference type="GO" id="GO:0005524">
    <property type="term" value="F:ATP binding"/>
    <property type="evidence" value="ECO:0007669"/>
    <property type="project" value="UniProtKB-UniRule"/>
</dbReference>
<gene>
    <name evidence="1 2" type="primary">bioD</name>
    <name evidence="2" type="ORF">AUR04nite_01560</name>
</gene>
<feature type="binding site" evidence="1">
    <location>
        <position position="116"/>
    </location>
    <ligand>
        <name>Mg(2+)</name>
        <dbReference type="ChEBI" id="CHEBI:18420"/>
    </ligand>
</feature>
<feature type="binding site" evidence="1">
    <location>
        <begin position="116"/>
        <end position="119"/>
    </location>
    <ligand>
        <name>ATP</name>
        <dbReference type="ChEBI" id="CHEBI:30616"/>
    </ligand>
</feature>
<comment type="subunit">
    <text evidence="1">Homodimer.</text>
</comment>
<evidence type="ECO:0000313" key="2">
    <source>
        <dbReference type="EMBL" id="GED04624.1"/>
    </source>
</evidence>
<dbReference type="CDD" id="cd03109">
    <property type="entry name" value="DTBS"/>
    <property type="match status" value="1"/>
</dbReference>
<proteinExistence type="inferred from homology"/>
<comment type="caution">
    <text evidence="1">Lacks conserved residue(s) required for the propagation of feature annotation.</text>
</comment>
<keyword evidence="1" id="KW-0460">Magnesium</keyword>
<dbReference type="InterPro" id="IPR004472">
    <property type="entry name" value="DTB_synth_BioD"/>
</dbReference>
<dbReference type="GO" id="GO:0005829">
    <property type="term" value="C:cytosol"/>
    <property type="evidence" value="ECO:0007669"/>
    <property type="project" value="TreeGrafter"/>
</dbReference>
<dbReference type="NCBIfam" id="TIGR00347">
    <property type="entry name" value="bioD"/>
    <property type="match status" value="1"/>
</dbReference>
<keyword evidence="1" id="KW-0436">Ligase</keyword>
<dbReference type="EC" id="6.3.3.3" evidence="1"/>
<protein>
    <recommendedName>
        <fullName evidence="1">ATP-dependent dethiobiotin synthetase BioD</fullName>
        <ecNumber evidence="1">6.3.3.3</ecNumber>
    </recommendedName>
    <alternativeName>
        <fullName evidence="1">DTB synthetase</fullName>
        <shortName evidence="1">DTBS</shortName>
    </alternativeName>
    <alternativeName>
        <fullName evidence="1">Dethiobiotin synthase</fullName>
    </alternativeName>
</protein>
<name>A0A4Y4DLB9_GLUUR</name>
<evidence type="ECO:0000313" key="3">
    <source>
        <dbReference type="Proteomes" id="UP000316612"/>
    </source>
</evidence>
<keyword evidence="1" id="KW-0547">Nucleotide-binding</keyword>
<dbReference type="RefSeq" id="WP_141360959.1">
    <property type="nucleotide sequence ID" value="NZ_BAAAJL010000007.1"/>
</dbReference>
<reference evidence="2 3" key="1">
    <citation type="submission" date="2019-06" db="EMBL/GenBank/DDBJ databases">
        <title>Whole genome shotgun sequence of Glutamicibacter uratoxydans NBRC 15515.</title>
        <authorList>
            <person name="Hosoyama A."/>
            <person name="Uohara A."/>
            <person name="Ohji S."/>
            <person name="Ichikawa N."/>
        </authorList>
    </citation>
    <scope>NUCLEOTIDE SEQUENCE [LARGE SCALE GENOMIC DNA]</scope>
    <source>
        <strain evidence="2 3">NBRC 15515</strain>
    </source>
</reference>